<organism evidence="3">
    <name type="scientific">Anopheles coluzzii</name>
    <name type="common">African malaria mosquito</name>
    <dbReference type="NCBI Taxonomy" id="1518534"/>
    <lineage>
        <taxon>Eukaryota</taxon>
        <taxon>Metazoa</taxon>
        <taxon>Ecdysozoa</taxon>
        <taxon>Arthropoda</taxon>
        <taxon>Hexapoda</taxon>
        <taxon>Insecta</taxon>
        <taxon>Pterygota</taxon>
        <taxon>Neoptera</taxon>
        <taxon>Endopterygota</taxon>
        <taxon>Diptera</taxon>
        <taxon>Nematocera</taxon>
        <taxon>Culicoidea</taxon>
        <taxon>Culicidae</taxon>
        <taxon>Anophelinae</taxon>
        <taxon>Anopheles</taxon>
    </lineage>
</organism>
<dbReference type="Proteomes" id="UP000075882">
    <property type="component" value="Unassembled WGS sequence"/>
</dbReference>
<evidence type="ECO:0008006" key="4">
    <source>
        <dbReference type="Google" id="ProtNLM"/>
    </source>
</evidence>
<feature type="compositionally biased region" description="Basic residues" evidence="1">
    <location>
        <begin position="32"/>
        <end position="42"/>
    </location>
</feature>
<feature type="signal peptide" evidence="2">
    <location>
        <begin position="1"/>
        <end position="18"/>
    </location>
</feature>
<name>A0A8W7P4H4_ANOCL</name>
<keyword evidence="2" id="KW-0732">Signal</keyword>
<evidence type="ECO:0000313" key="3">
    <source>
        <dbReference type="EnsemblMetazoa" id="ACOM025372-PA.1"/>
    </source>
</evidence>
<proteinExistence type="predicted"/>
<accession>A0A8W7P4H4</accession>
<dbReference type="AlphaFoldDB" id="A0A8W7P4H4"/>
<evidence type="ECO:0000256" key="2">
    <source>
        <dbReference type="SAM" id="SignalP"/>
    </source>
</evidence>
<dbReference type="EnsemblMetazoa" id="ACOM025372-RA">
    <property type="protein sequence ID" value="ACOM025372-PA.1"/>
    <property type="gene ID" value="ACOM025372"/>
</dbReference>
<sequence length="103" mass="11414">MDACVLFFLFCTARTANCSSPSPAGGVERAANRRQQRRRRQQQRQEPRTEALMERSCRTTLTDRPSVLMESVVADEDVVAGLDCGSKDQLKDLLLLGGEIPTS</sequence>
<feature type="chain" id="PRO_5036475309" description="Secreted protein" evidence="2">
    <location>
        <begin position="19"/>
        <end position="103"/>
    </location>
</feature>
<feature type="compositionally biased region" description="Basic and acidic residues" evidence="1">
    <location>
        <begin position="43"/>
        <end position="53"/>
    </location>
</feature>
<reference evidence="3" key="1">
    <citation type="submission" date="2022-08" db="UniProtKB">
        <authorList>
            <consortium name="EnsemblMetazoa"/>
        </authorList>
    </citation>
    <scope>IDENTIFICATION</scope>
</reference>
<protein>
    <recommendedName>
        <fullName evidence="4">Secreted protein</fullName>
    </recommendedName>
</protein>
<feature type="region of interest" description="Disordered" evidence="1">
    <location>
        <begin position="18"/>
        <end position="53"/>
    </location>
</feature>
<evidence type="ECO:0000256" key="1">
    <source>
        <dbReference type="SAM" id="MobiDB-lite"/>
    </source>
</evidence>